<protein>
    <submittedName>
        <fullName evidence="1">Uncharacterized protein</fullName>
    </submittedName>
</protein>
<evidence type="ECO:0000313" key="1">
    <source>
        <dbReference type="EMBL" id="ABK96366.1"/>
    </source>
</evidence>
<dbReference type="AlphaFoldDB" id="A9PJ13"/>
<dbReference type="EMBL" id="EF148394">
    <property type="protein sequence ID" value="ABK96366.1"/>
    <property type="molecule type" value="mRNA"/>
</dbReference>
<accession>A9PJ13</accession>
<sequence>MKGFFLQCPGDLLLRIPGMTWRLDLVLQVFSIV</sequence>
<organism evidence="1">
    <name type="scientific">Populus trichocarpa x Populus deltoides</name>
    <dbReference type="NCBI Taxonomy" id="3695"/>
    <lineage>
        <taxon>Eukaryota</taxon>
        <taxon>Viridiplantae</taxon>
        <taxon>Streptophyta</taxon>
        <taxon>Embryophyta</taxon>
        <taxon>Tracheophyta</taxon>
        <taxon>Spermatophyta</taxon>
        <taxon>Magnoliopsida</taxon>
        <taxon>eudicotyledons</taxon>
        <taxon>Gunneridae</taxon>
        <taxon>Pentapetalae</taxon>
        <taxon>rosids</taxon>
        <taxon>fabids</taxon>
        <taxon>Malpighiales</taxon>
        <taxon>Salicaceae</taxon>
        <taxon>Saliceae</taxon>
        <taxon>Populus</taxon>
    </lineage>
</organism>
<reference evidence="1" key="1">
    <citation type="journal article" date="2008" name="BMC Genomics">
        <title>Analysis of 4,664 high-quality sequence-finished poplar full-length cDNA clones and their utility for the discovery of genes responding to insect feeding.</title>
        <authorList>
            <person name="Ralph S.G."/>
            <person name="Chun H.J."/>
            <person name="Cooper D."/>
            <person name="Kirkpatrick R."/>
            <person name="Kolosova N."/>
            <person name="Gunter L."/>
            <person name="Tuskan G.A."/>
            <person name="Douglas C.J."/>
            <person name="Holt R.A."/>
            <person name="Jones S.J."/>
            <person name="Marra M.A."/>
            <person name="Bohlmann J."/>
        </authorList>
    </citation>
    <scope>NUCLEOTIDE SEQUENCE</scope>
    <source>
        <tissue evidence="1">Sapling trees one metre in height and grown under greenhouse conditions were exposed to continuous feeding by Malacosoma disstria Hubner</tissue>
    </source>
</reference>
<name>A9PJ13_9ROSI</name>
<proteinExistence type="evidence at transcript level"/>